<evidence type="ECO:0000256" key="4">
    <source>
        <dbReference type="ARBA" id="ARBA00022670"/>
    </source>
</evidence>
<keyword evidence="9" id="KW-0255">Endonuclease</keyword>
<evidence type="ECO:0000256" key="14">
    <source>
        <dbReference type="ARBA" id="ARBA00022908"/>
    </source>
</evidence>
<dbReference type="VEuPathDB" id="FungiDB:VP01_2933g1"/>
<dbReference type="GO" id="GO:0006310">
    <property type="term" value="P:DNA recombination"/>
    <property type="evidence" value="ECO:0007669"/>
    <property type="project" value="UniProtKB-KW"/>
</dbReference>
<dbReference type="GO" id="GO:0005524">
    <property type="term" value="F:ATP binding"/>
    <property type="evidence" value="ECO:0007669"/>
    <property type="project" value="UniProtKB-KW"/>
</dbReference>
<evidence type="ECO:0000313" key="24">
    <source>
        <dbReference type="Proteomes" id="UP000037035"/>
    </source>
</evidence>
<evidence type="ECO:0000256" key="10">
    <source>
        <dbReference type="ARBA" id="ARBA00022801"/>
    </source>
</evidence>
<keyword evidence="2" id="KW-0815">Transposition</keyword>
<dbReference type="InterPro" id="IPR036397">
    <property type="entry name" value="RNaseH_sf"/>
</dbReference>
<organism evidence="23 24">
    <name type="scientific">Puccinia sorghi</name>
    <dbReference type="NCBI Taxonomy" id="27349"/>
    <lineage>
        <taxon>Eukaryota</taxon>
        <taxon>Fungi</taxon>
        <taxon>Dikarya</taxon>
        <taxon>Basidiomycota</taxon>
        <taxon>Pucciniomycotina</taxon>
        <taxon>Pucciniomycetes</taxon>
        <taxon>Pucciniales</taxon>
        <taxon>Pucciniaceae</taxon>
        <taxon>Puccinia</taxon>
    </lineage>
</organism>
<evidence type="ECO:0000256" key="12">
    <source>
        <dbReference type="ARBA" id="ARBA00022842"/>
    </source>
</evidence>
<dbReference type="InterPro" id="IPR012337">
    <property type="entry name" value="RNaseH-like_sf"/>
</dbReference>
<dbReference type="GO" id="GO:0005634">
    <property type="term" value="C:nucleus"/>
    <property type="evidence" value="ECO:0007669"/>
    <property type="project" value="UniProtKB-ARBA"/>
</dbReference>
<dbReference type="Pfam" id="PF14223">
    <property type="entry name" value="Retrotran_gag_2"/>
    <property type="match status" value="1"/>
</dbReference>
<comment type="function">
    <text evidence="1">The aspartyl protease (PR) mediates the proteolytic cleavages of the Gag and Gag-Pol polyproteins after assembly of the VLP.</text>
</comment>
<keyword evidence="14" id="KW-0229">DNA integration</keyword>
<evidence type="ECO:0000256" key="18">
    <source>
        <dbReference type="ARBA" id="ARBA00023172"/>
    </source>
</evidence>
<dbReference type="GO" id="GO:0004519">
    <property type="term" value="F:endonuclease activity"/>
    <property type="evidence" value="ECO:0007669"/>
    <property type="project" value="UniProtKB-KW"/>
</dbReference>
<evidence type="ECO:0000256" key="17">
    <source>
        <dbReference type="ARBA" id="ARBA00023113"/>
    </source>
</evidence>
<dbReference type="GO" id="GO:0003964">
    <property type="term" value="F:RNA-directed DNA polymerase activity"/>
    <property type="evidence" value="ECO:0007669"/>
    <property type="project" value="UniProtKB-KW"/>
</dbReference>
<keyword evidence="13" id="KW-0694">RNA-binding</keyword>
<comment type="caution">
    <text evidence="23">The sequence shown here is derived from an EMBL/GenBank/DDBJ whole genome shotgun (WGS) entry which is preliminary data.</text>
</comment>
<keyword evidence="4" id="KW-0645">Protease</keyword>
<dbReference type="Pfam" id="PF22936">
    <property type="entry name" value="Pol_BBD"/>
    <property type="match status" value="1"/>
</dbReference>
<feature type="region of interest" description="Disordered" evidence="21">
    <location>
        <begin position="1"/>
        <end position="21"/>
    </location>
</feature>
<name>A0A0L6V1X2_9BASI</name>
<evidence type="ECO:0000256" key="11">
    <source>
        <dbReference type="ARBA" id="ARBA00022840"/>
    </source>
</evidence>
<keyword evidence="8" id="KW-0547">Nucleotide-binding</keyword>
<dbReference type="OrthoDB" id="10058156at2759"/>
<dbReference type="GO" id="GO:0006508">
    <property type="term" value="P:proteolysis"/>
    <property type="evidence" value="ECO:0007669"/>
    <property type="project" value="UniProtKB-KW"/>
</dbReference>
<dbReference type="AlphaFoldDB" id="A0A0L6V1X2"/>
<dbReference type="Pfam" id="PF13976">
    <property type="entry name" value="gag_pre-integrs"/>
    <property type="match status" value="1"/>
</dbReference>
<keyword evidence="24" id="KW-1185">Reference proteome</keyword>
<keyword evidence="6" id="KW-0540">Nuclease</keyword>
<comment type="catalytic activity">
    <reaction evidence="20">
        <text>DNA(n) + a 2'-deoxyribonucleoside 5'-triphosphate = DNA(n+1) + diphosphate</text>
        <dbReference type="Rhea" id="RHEA:22508"/>
        <dbReference type="Rhea" id="RHEA-COMP:17339"/>
        <dbReference type="Rhea" id="RHEA-COMP:17340"/>
        <dbReference type="ChEBI" id="CHEBI:33019"/>
        <dbReference type="ChEBI" id="CHEBI:61560"/>
        <dbReference type="ChEBI" id="CHEBI:173112"/>
        <dbReference type="EC" id="2.7.7.7"/>
    </reaction>
</comment>
<dbReference type="Proteomes" id="UP000037035">
    <property type="component" value="Unassembled WGS sequence"/>
</dbReference>
<dbReference type="GO" id="GO:0003887">
    <property type="term" value="F:DNA-directed DNA polymerase activity"/>
    <property type="evidence" value="ECO:0007669"/>
    <property type="project" value="UniProtKB-KW"/>
</dbReference>
<dbReference type="GO" id="GO:0032196">
    <property type="term" value="P:transposition"/>
    <property type="evidence" value="ECO:0007669"/>
    <property type="project" value="UniProtKB-KW"/>
</dbReference>
<evidence type="ECO:0000256" key="21">
    <source>
        <dbReference type="SAM" id="MobiDB-lite"/>
    </source>
</evidence>
<evidence type="ECO:0000256" key="19">
    <source>
        <dbReference type="ARBA" id="ARBA00048173"/>
    </source>
</evidence>
<evidence type="ECO:0000256" key="2">
    <source>
        <dbReference type="ARBA" id="ARBA00022578"/>
    </source>
</evidence>
<accession>A0A0L6V1X2</accession>
<feature type="domain" description="Integrase catalytic" evidence="22">
    <location>
        <begin position="553"/>
        <end position="650"/>
    </location>
</feature>
<evidence type="ECO:0000256" key="5">
    <source>
        <dbReference type="ARBA" id="ARBA00022695"/>
    </source>
</evidence>
<sequence length="830" mass="93909">MTSGKDADTMPDPSGSVDSTMLGSSDGFRQAMLKTAIETIPQLSEENFSIWRDKVVALLKLRGVLNALESASIPLGETINAELVMLLLSKMDSVTHNNVVTAENRDSAQKLWLSIKERFASSQSSNRAKIFNDFLYLKFHEDAVGTFVTDIKVAIKKLVDVGIDLPQDILAYLVLFKFPNSLQTLKHQIMHSDKDLDVQFVCNHLIQFDNENKVESTKMNSGPIDAALFTSKGKGNGFRGSDRTKHFNFGSRRCKSGFHNPKQDENHSSDDCWHLHPDKAPEWWRDSQAQWKANKEKENYFISLLTLWVESGNPRCRIILDSGASTHIFNDEKYFTDLELGEFDSIKTGKKDATLPIKGRGTVRLTWGNRTLQLENCLFVPDIVINLISAGELSLKNCEIQAKGATFTVSKDNGQVLKGRIDNGLFTVNNPTEVGGGKRHSANVLQTKESLQEIHERLGHASIQRIEPLVDKLIPKSEIRNFECKSCVLAKITKQSFKNQSTTVAKPFERLHLDLIGPINPQSSLRHRYILTVVDNHSGYLAGFPLKRRGYFPTTVCSDGGGEFLGNRLARFFNEHNIQRLISEPYHPEHNGRAERANRTIVESMRATIDSSGIQKRYWHEILKSCCLALNQIPKKGRHDSPWEILHGKPLKKGFLKPIGTPAIALRMVKTQGRKLDPKGEEGILIGFNVPFHSYRLLMRSGKTIDTKHVRFLQKRNEIRQNASSWDEDEIPLRNMPLRNPQEEASSEDVLPTNTHAESHLDHGEVNGDRDEPTDSSDEESTVQQQLIQEQTPQSTSTRTLRDRTQLRPPIRPKILEKVYRERSGFNRRS</sequence>
<dbReference type="InterPro" id="IPR001584">
    <property type="entry name" value="Integrase_cat-core"/>
</dbReference>
<keyword evidence="16" id="KW-0239">DNA-directed DNA polymerase</keyword>
<keyword evidence="10" id="KW-0378">Hydrolase</keyword>
<evidence type="ECO:0000256" key="13">
    <source>
        <dbReference type="ARBA" id="ARBA00022884"/>
    </source>
</evidence>
<keyword evidence="12" id="KW-0460">Magnesium</keyword>
<evidence type="ECO:0000256" key="20">
    <source>
        <dbReference type="ARBA" id="ARBA00049244"/>
    </source>
</evidence>
<dbReference type="PROSITE" id="PS50994">
    <property type="entry name" value="INTEGRASE"/>
    <property type="match status" value="1"/>
</dbReference>
<keyword evidence="16" id="KW-0808">Transferase</keyword>
<dbReference type="Gene3D" id="3.30.420.10">
    <property type="entry name" value="Ribonuclease H-like superfamily/Ribonuclease H"/>
    <property type="match status" value="1"/>
</dbReference>
<keyword evidence="11" id="KW-0067">ATP-binding</keyword>
<dbReference type="InterPro" id="IPR057670">
    <property type="entry name" value="SH3_retrovirus"/>
</dbReference>
<evidence type="ECO:0000256" key="3">
    <source>
        <dbReference type="ARBA" id="ARBA00022612"/>
    </source>
</evidence>
<evidence type="ECO:0000256" key="6">
    <source>
        <dbReference type="ARBA" id="ARBA00022722"/>
    </source>
</evidence>
<dbReference type="InterPro" id="IPR025724">
    <property type="entry name" value="GAG-pre-integrase_dom"/>
</dbReference>
<keyword evidence="15" id="KW-0695">RNA-directed DNA polymerase</keyword>
<dbReference type="Pfam" id="PF25597">
    <property type="entry name" value="SH3_retrovirus"/>
    <property type="match status" value="1"/>
</dbReference>
<dbReference type="GO" id="GO:0046872">
    <property type="term" value="F:metal ion binding"/>
    <property type="evidence" value="ECO:0007669"/>
    <property type="project" value="UniProtKB-KW"/>
</dbReference>
<keyword evidence="7" id="KW-0479">Metal-binding</keyword>
<evidence type="ECO:0000256" key="8">
    <source>
        <dbReference type="ARBA" id="ARBA00022741"/>
    </source>
</evidence>
<proteinExistence type="predicted"/>
<evidence type="ECO:0000256" key="9">
    <source>
        <dbReference type="ARBA" id="ARBA00022759"/>
    </source>
</evidence>
<dbReference type="PANTHER" id="PTHR42648">
    <property type="entry name" value="TRANSPOSASE, PUTATIVE-RELATED"/>
    <property type="match status" value="1"/>
</dbReference>
<dbReference type="GO" id="GO:0003723">
    <property type="term" value="F:RNA binding"/>
    <property type="evidence" value="ECO:0007669"/>
    <property type="project" value="UniProtKB-KW"/>
</dbReference>
<evidence type="ECO:0000256" key="15">
    <source>
        <dbReference type="ARBA" id="ARBA00022918"/>
    </source>
</evidence>
<reference evidence="23 24" key="1">
    <citation type="submission" date="2015-08" db="EMBL/GenBank/DDBJ databases">
        <title>Next Generation Sequencing and Analysis of the Genome of Puccinia sorghi L Schw, the Causal Agent of Maize Common Rust.</title>
        <authorList>
            <person name="Rochi L."/>
            <person name="Burguener G."/>
            <person name="Darino M."/>
            <person name="Turjanski A."/>
            <person name="Kreff E."/>
            <person name="Dieguez M.J."/>
            <person name="Sacco F."/>
        </authorList>
    </citation>
    <scope>NUCLEOTIDE SEQUENCE [LARGE SCALE GENOMIC DNA]</scope>
    <source>
        <strain evidence="23 24">RO10H11247</strain>
    </source>
</reference>
<dbReference type="InterPro" id="IPR039537">
    <property type="entry name" value="Retrotran_Ty1/copia-like"/>
</dbReference>
<dbReference type="GO" id="GO:0015074">
    <property type="term" value="P:DNA integration"/>
    <property type="evidence" value="ECO:0007669"/>
    <property type="project" value="UniProtKB-KW"/>
</dbReference>
<evidence type="ECO:0000256" key="7">
    <source>
        <dbReference type="ARBA" id="ARBA00022723"/>
    </source>
</evidence>
<gene>
    <name evidence="23" type="ORF">VP01_2933g1</name>
</gene>
<keyword evidence="17" id="KW-0917">Virion maturation</keyword>
<comment type="catalytic activity">
    <reaction evidence="19">
        <text>DNA(n) + a 2'-deoxyribonucleoside 5'-triphosphate = DNA(n+1) + diphosphate</text>
        <dbReference type="Rhea" id="RHEA:22508"/>
        <dbReference type="Rhea" id="RHEA-COMP:17339"/>
        <dbReference type="Rhea" id="RHEA-COMP:17340"/>
        <dbReference type="ChEBI" id="CHEBI:33019"/>
        <dbReference type="ChEBI" id="CHEBI:61560"/>
        <dbReference type="ChEBI" id="CHEBI:173112"/>
        <dbReference type="EC" id="2.7.7.49"/>
    </reaction>
</comment>
<dbReference type="PANTHER" id="PTHR42648:SF11">
    <property type="entry name" value="TRANSPOSON TY4-P GAG-POL POLYPROTEIN"/>
    <property type="match status" value="1"/>
</dbReference>
<evidence type="ECO:0000256" key="16">
    <source>
        <dbReference type="ARBA" id="ARBA00022932"/>
    </source>
</evidence>
<dbReference type="EMBL" id="LAVV01007872">
    <property type="protein sequence ID" value="KNZ54487.1"/>
    <property type="molecule type" value="Genomic_DNA"/>
</dbReference>
<feature type="compositionally biased region" description="Basic and acidic residues" evidence="21">
    <location>
        <begin position="758"/>
        <end position="773"/>
    </location>
</feature>
<evidence type="ECO:0000313" key="23">
    <source>
        <dbReference type="EMBL" id="KNZ54487.1"/>
    </source>
</evidence>
<protein>
    <recommendedName>
        <fullName evidence="22">Integrase catalytic domain-containing protein</fullName>
    </recommendedName>
</protein>
<keyword evidence="5" id="KW-0548">Nucleotidyltransferase</keyword>
<keyword evidence="3" id="KW-1188">Viral release from host cell</keyword>
<feature type="region of interest" description="Disordered" evidence="21">
    <location>
        <begin position="758"/>
        <end position="830"/>
    </location>
</feature>
<keyword evidence="18" id="KW-0233">DNA recombination</keyword>
<dbReference type="InterPro" id="IPR054722">
    <property type="entry name" value="PolX-like_BBD"/>
</dbReference>
<dbReference type="SUPFAM" id="SSF53098">
    <property type="entry name" value="Ribonuclease H-like"/>
    <property type="match status" value="1"/>
</dbReference>
<feature type="compositionally biased region" description="Polar residues" evidence="21">
    <location>
        <begin position="782"/>
        <end position="799"/>
    </location>
</feature>
<evidence type="ECO:0000259" key="22">
    <source>
        <dbReference type="PROSITE" id="PS50994"/>
    </source>
</evidence>
<evidence type="ECO:0000256" key="1">
    <source>
        <dbReference type="ARBA" id="ARBA00002180"/>
    </source>
</evidence>
<feature type="compositionally biased region" description="Basic and acidic residues" evidence="21">
    <location>
        <begin position="814"/>
        <end position="830"/>
    </location>
</feature>
<dbReference type="GO" id="GO:0008233">
    <property type="term" value="F:peptidase activity"/>
    <property type="evidence" value="ECO:0007669"/>
    <property type="project" value="UniProtKB-KW"/>
</dbReference>